<dbReference type="SUPFAM" id="SSF49842">
    <property type="entry name" value="TNF-like"/>
    <property type="match status" value="1"/>
</dbReference>
<gene>
    <name evidence="7" type="ORF">CHS0354_024997</name>
</gene>
<organism evidence="7 8">
    <name type="scientific">Potamilus streckersoni</name>
    <dbReference type="NCBI Taxonomy" id="2493646"/>
    <lineage>
        <taxon>Eukaryota</taxon>
        <taxon>Metazoa</taxon>
        <taxon>Spiralia</taxon>
        <taxon>Lophotrochozoa</taxon>
        <taxon>Mollusca</taxon>
        <taxon>Bivalvia</taxon>
        <taxon>Autobranchia</taxon>
        <taxon>Heteroconchia</taxon>
        <taxon>Palaeoheterodonta</taxon>
        <taxon>Unionida</taxon>
        <taxon>Unionoidea</taxon>
        <taxon>Unionidae</taxon>
        <taxon>Ambleminae</taxon>
        <taxon>Lampsilini</taxon>
        <taxon>Potamilus</taxon>
    </lineage>
</organism>
<dbReference type="PANTHER" id="PTHR22923:SF116">
    <property type="entry name" value="C1Q DOMAIN-CONTAINING PROTEIN"/>
    <property type="match status" value="1"/>
</dbReference>
<evidence type="ECO:0000256" key="4">
    <source>
        <dbReference type="SAM" id="Coils"/>
    </source>
</evidence>
<dbReference type="SMART" id="SM00110">
    <property type="entry name" value="C1Q"/>
    <property type="match status" value="1"/>
</dbReference>
<name>A0AAE0RU46_9BIVA</name>
<dbReference type="PROSITE" id="PS50871">
    <property type="entry name" value="C1Q"/>
    <property type="match status" value="1"/>
</dbReference>
<evidence type="ECO:0000256" key="5">
    <source>
        <dbReference type="SAM" id="SignalP"/>
    </source>
</evidence>
<dbReference type="Pfam" id="PF00386">
    <property type="entry name" value="C1q"/>
    <property type="match status" value="1"/>
</dbReference>
<keyword evidence="4" id="KW-0175">Coiled coil</keyword>
<reference evidence="7" key="2">
    <citation type="journal article" date="2021" name="Genome Biol. Evol.">
        <title>Developing a high-quality reference genome for a parasitic bivalve with doubly uniparental inheritance (Bivalvia: Unionida).</title>
        <authorList>
            <person name="Smith C.H."/>
        </authorList>
    </citation>
    <scope>NUCLEOTIDE SEQUENCE</scope>
    <source>
        <strain evidence="7">CHS0354</strain>
        <tissue evidence="7">Mantle</tissue>
    </source>
</reference>
<dbReference type="AlphaFoldDB" id="A0AAE0RU46"/>
<evidence type="ECO:0000259" key="6">
    <source>
        <dbReference type="PROSITE" id="PS50871"/>
    </source>
</evidence>
<keyword evidence="8" id="KW-1185">Reference proteome</keyword>
<feature type="coiled-coil region" evidence="4">
    <location>
        <begin position="122"/>
        <end position="166"/>
    </location>
</feature>
<reference evidence="7" key="1">
    <citation type="journal article" date="2021" name="Genome Biol. Evol.">
        <title>A High-Quality Reference Genome for a Parasitic Bivalve with Doubly Uniparental Inheritance (Bivalvia: Unionida).</title>
        <authorList>
            <person name="Smith C.H."/>
        </authorList>
    </citation>
    <scope>NUCLEOTIDE SEQUENCE</scope>
    <source>
        <strain evidence="7">CHS0354</strain>
    </source>
</reference>
<feature type="domain" description="C1q" evidence="6">
    <location>
        <begin position="221"/>
        <end position="353"/>
    </location>
</feature>
<evidence type="ECO:0000256" key="3">
    <source>
        <dbReference type="ARBA" id="ARBA00022729"/>
    </source>
</evidence>
<reference evidence="7" key="3">
    <citation type="submission" date="2023-05" db="EMBL/GenBank/DDBJ databases">
        <authorList>
            <person name="Smith C.H."/>
        </authorList>
    </citation>
    <scope>NUCLEOTIDE SEQUENCE</scope>
    <source>
        <strain evidence="7">CHS0354</strain>
        <tissue evidence="7">Mantle</tissue>
    </source>
</reference>
<dbReference type="GO" id="GO:0005576">
    <property type="term" value="C:extracellular region"/>
    <property type="evidence" value="ECO:0007669"/>
    <property type="project" value="UniProtKB-SubCell"/>
</dbReference>
<evidence type="ECO:0000256" key="1">
    <source>
        <dbReference type="ARBA" id="ARBA00004613"/>
    </source>
</evidence>
<dbReference type="InterPro" id="IPR001073">
    <property type="entry name" value="C1q_dom"/>
</dbReference>
<feature type="signal peptide" evidence="5">
    <location>
        <begin position="1"/>
        <end position="18"/>
    </location>
</feature>
<accession>A0AAE0RU46</accession>
<proteinExistence type="predicted"/>
<dbReference type="InterPro" id="IPR008983">
    <property type="entry name" value="Tumour_necrosis_fac-like_dom"/>
</dbReference>
<protein>
    <recommendedName>
        <fullName evidence="6">C1q domain-containing protein</fullName>
    </recommendedName>
</protein>
<comment type="subcellular location">
    <subcellularLocation>
        <location evidence="1">Secreted</location>
    </subcellularLocation>
</comment>
<dbReference type="PANTHER" id="PTHR22923">
    <property type="entry name" value="CEREBELLIN-RELATED"/>
    <property type="match status" value="1"/>
</dbReference>
<keyword evidence="2" id="KW-0964">Secreted</keyword>
<keyword evidence="3 5" id="KW-0732">Signal</keyword>
<feature type="chain" id="PRO_5042293320" description="C1q domain-containing protein" evidence="5">
    <location>
        <begin position="19"/>
        <end position="353"/>
    </location>
</feature>
<sequence>MEIFRALLAFILSSLVYSAEPPGIDYKQINDFDQRLLYEQNSLENTIDHAKSILELMERKLEQLQAYEKQMLIQQLKNKLMAPEETSKKSCIRMKILEDRLIKLENDHIVQFELISRKFNSLENRLSHVDELERKLHKAESRLSRLDRLEEKLKALEKYIVETSQKSSGANMEENLSPSELINIDNGTTDNKSSIHARNNEISKGYLEHVADDKLRGLRAPNEDRVAFRASGASRLDGHHTSERIIFASLDYSEGGGFDMSSGIFVCPITGTYFFTGTIGSINSVYIDAALKIDGELKMRLYAGFHLQGDNMSTGVTISHCRAGQSVWMEITNGVNLGGWEAISGFLLWSDSV</sequence>
<evidence type="ECO:0000256" key="2">
    <source>
        <dbReference type="ARBA" id="ARBA00022525"/>
    </source>
</evidence>
<dbReference type="Gene3D" id="2.60.120.40">
    <property type="match status" value="1"/>
</dbReference>
<dbReference type="InterPro" id="IPR050822">
    <property type="entry name" value="Cerebellin_Synaptic_Org"/>
</dbReference>
<dbReference type="Proteomes" id="UP001195483">
    <property type="component" value="Unassembled WGS sequence"/>
</dbReference>
<feature type="coiled-coil region" evidence="4">
    <location>
        <begin position="40"/>
        <end position="77"/>
    </location>
</feature>
<evidence type="ECO:0000313" key="7">
    <source>
        <dbReference type="EMBL" id="KAK3579560.1"/>
    </source>
</evidence>
<dbReference type="EMBL" id="JAEAOA010001487">
    <property type="protein sequence ID" value="KAK3579560.1"/>
    <property type="molecule type" value="Genomic_DNA"/>
</dbReference>
<evidence type="ECO:0000313" key="8">
    <source>
        <dbReference type="Proteomes" id="UP001195483"/>
    </source>
</evidence>
<comment type="caution">
    <text evidence="7">The sequence shown here is derived from an EMBL/GenBank/DDBJ whole genome shotgun (WGS) entry which is preliminary data.</text>
</comment>